<accession>A0A9Q5HYG8</accession>
<dbReference type="Proteomes" id="UP000757232">
    <property type="component" value="Unassembled WGS sequence"/>
</dbReference>
<gene>
    <name evidence="4" type="ORF">A7U60_g4549</name>
</gene>
<name>A0A9Q5HYG8_SANBA</name>
<evidence type="ECO:0008006" key="6">
    <source>
        <dbReference type="Google" id="ProtNLM"/>
    </source>
</evidence>
<reference evidence="4" key="1">
    <citation type="submission" date="2016-06" db="EMBL/GenBank/DDBJ databases">
        <title>Draft Genome sequence of the fungus Inonotus baumii.</title>
        <authorList>
            <person name="Zhu H."/>
            <person name="Lin W."/>
        </authorList>
    </citation>
    <scope>NUCLEOTIDE SEQUENCE</scope>
    <source>
        <strain evidence="4">821</strain>
    </source>
</reference>
<dbReference type="Pfam" id="PF10273">
    <property type="entry name" value="WGG"/>
    <property type="match status" value="1"/>
</dbReference>
<comment type="similarity">
    <text evidence="1">Belongs to the TSR2 family.</text>
</comment>
<evidence type="ECO:0000256" key="1">
    <source>
        <dbReference type="ARBA" id="ARBA00006524"/>
    </source>
</evidence>
<keyword evidence="2" id="KW-0698">rRNA processing</keyword>
<keyword evidence="5" id="KW-1185">Reference proteome</keyword>
<dbReference type="GO" id="GO:0006364">
    <property type="term" value="P:rRNA processing"/>
    <property type="evidence" value="ECO:0007669"/>
    <property type="project" value="UniProtKB-KW"/>
</dbReference>
<feature type="region of interest" description="Disordered" evidence="3">
    <location>
        <begin position="141"/>
        <end position="200"/>
    </location>
</feature>
<evidence type="ECO:0000313" key="5">
    <source>
        <dbReference type="Proteomes" id="UP000757232"/>
    </source>
</evidence>
<organism evidence="4 5">
    <name type="scientific">Sanghuangporus baumii</name>
    <name type="common">Phellinus baumii</name>
    <dbReference type="NCBI Taxonomy" id="108892"/>
    <lineage>
        <taxon>Eukaryota</taxon>
        <taxon>Fungi</taxon>
        <taxon>Dikarya</taxon>
        <taxon>Basidiomycota</taxon>
        <taxon>Agaricomycotina</taxon>
        <taxon>Agaricomycetes</taxon>
        <taxon>Hymenochaetales</taxon>
        <taxon>Hymenochaetaceae</taxon>
        <taxon>Sanghuangporus</taxon>
    </lineage>
</organism>
<evidence type="ECO:0000256" key="2">
    <source>
        <dbReference type="ARBA" id="ARBA00022552"/>
    </source>
</evidence>
<evidence type="ECO:0000313" key="4">
    <source>
        <dbReference type="EMBL" id="OCB88347.1"/>
    </source>
</evidence>
<dbReference type="PANTHER" id="PTHR21250">
    <property type="entry name" value="PRE-RRNA-PROCESSING PROTEIN TSR2 HOMOLOG"/>
    <property type="match status" value="1"/>
</dbReference>
<dbReference type="EMBL" id="LNZH02000180">
    <property type="protein sequence ID" value="OCB88347.1"/>
    <property type="molecule type" value="Genomic_DNA"/>
</dbReference>
<dbReference type="AlphaFoldDB" id="A0A9Q5HYG8"/>
<feature type="compositionally biased region" description="Acidic residues" evidence="3">
    <location>
        <begin position="147"/>
        <end position="167"/>
    </location>
</feature>
<evidence type="ECO:0000256" key="3">
    <source>
        <dbReference type="SAM" id="MobiDB-lite"/>
    </source>
</evidence>
<proteinExistence type="inferred from homology"/>
<comment type="caution">
    <text evidence="4">The sequence shown here is derived from an EMBL/GenBank/DDBJ whole genome shotgun (WGS) entry which is preliminary data.</text>
</comment>
<dbReference type="InterPro" id="IPR019398">
    <property type="entry name" value="Pre-rRNA_process_TSR2"/>
</dbReference>
<sequence>MASASFAISPAPAPDSSIVLFARGLIARLSVWEALRLAVDEGWGGPESAQKRTWMASEIVDAFENAKPSEIPDAIYIEEMLLQIMADEFDTILEDESAEAVARDIMSLWEMRDADERIKASVTVWEERMDRFKGRKVVSKEVMQESTEVDGSSDEWEDGDDTEDEEAPQLLDRHAQSHRAKPQVDDEGFTMVTKKGKGRR</sequence>
<dbReference type="OrthoDB" id="263560at2759"/>
<protein>
    <recommendedName>
        <fullName evidence="6">Pre-rRNA-processing protein TSR2</fullName>
    </recommendedName>
</protein>